<evidence type="ECO:0000256" key="6">
    <source>
        <dbReference type="ARBA" id="ARBA00017599"/>
    </source>
</evidence>
<dbReference type="InterPro" id="IPR050074">
    <property type="entry name" value="DHO_dehydrogenase"/>
</dbReference>
<comment type="similarity">
    <text evidence="4">Belongs to the dihydroorotate dehydrogenase family. Type 2 subfamily.</text>
</comment>
<dbReference type="EC" id="1.3.5.2" evidence="5"/>
<dbReference type="PANTHER" id="PTHR48109">
    <property type="entry name" value="DIHYDROOROTATE DEHYDROGENASE (QUINONE), MITOCHONDRIAL-RELATED"/>
    <property type="match status" value="1"/>
</dbReference>
<dbReference type="EMBL" id="KZ819662">
    <property type="protein sequence ID" value="PWN30246.1"/>
    <property type="molecule type" value="Genomic_DNA"/>
</dbReference>
<reference evidence="15 16" key="1">
    <citation type="journal article" date="2018" name="Mol. Biol. Evol.">
        <title>Broad Genomic Sampling Reveals a Smut Pathogenic Ancestry of the Fungal Clade Ustilaginomycotina.</title>
        <authorList>
            <person name="Kijpornyongpan T."/>
            <person name="Mondo S.J."/>
            <person name="Barry K."/>
            <person name="Sandor L."/>
            <person name="Lee J."/>
            <person name="Lipzen A."/>
            <person name="Pangilinan J."/>
            <person name="LaButti K."/>
            <person name="Hainaut M."/>
            <person name="Henrissat B."/>
            <person name="Grigoriev I.V."/>
            <person name="Spatafora J.W."/>
            <person name="Aime M.C."/>
        </authorList>
    </citation>
    <scope>NUCLEOTIDE SEQUENCE [LARGE SCALE GENOMIC DNA]</scope>
    <source>
        <strain evidence="15 16">MCA 5214</strain>
    </source>
</reference>
<evidence type="ECO:0000256" key="12">
    <source>
        <dbReference type="ARBA" id="ARBA00048639"/>
    </source>
</evidence>
<evidence type="ECO:0000256" key="2">
    <source>
        <dbReference type="ARBA" id="ARBA00004370"/>
    </source>
</evidence>
<feature type="compositionally biased region" description="Low complexity" evidence="13">
    <location>
        <begin position="696"/>
        <end position="713"/>
    </location>
</feature>
<sequence length="737" mass="78506">MALSRLAALRAGAPPIAARHAFRSLGAQAPRHASTQPPPTPTNVGATPPVTPPVAPPVTTSLSPSSSSSSKKSKGSGPVGSLVSLTLFLFGSTFLVTYYLDSRSAIHRWVAMPFLHTFLDPESAQKLAIDLLQSGIAPRDYTGDDEALESDLFGMPVANPIGLAAGFDKQAEAIDGLFDLGFGLVEIGSVTPEPQPGNPLPRYFRLPTHSASINRFGFNSDGHLVVLDRLLARVRDHLVAHPHLIPSNFLPDPRSPDADPRISQRDVHVAAAERIASDPELVARLLDAHGMPRSLRKGRLLGVNLGKNKTSAEADATDFVKGVETFGPLADYLVINVSSPNTPGLRNLQKRAALESLLRQVVHARDQLAFRPVPTQHAKADPQAAQRRVPLVLKLSPDLSQKELDEVTSVILETRRKGANPASGIDGVIISNTTTSRPLLPATLPPDSPEWSTLREAGGLSGPPLRPLARKALQQVVGRLRDSGLEVIAAGGITTPEDVLQATLDDGATAVQCYTAFGWQGVGMVSRWKEELRRLLSSRDAREKQVGGRKAPPAVAIVEEPSASNTWRTLSRSTALSLSQREAARKQADEEALRRGVRGELRDLQRQMGGDGDVNRTREDGVWWPAETDEPYTNLLRSAREALGLPSPALAAKKASKGPDGSGDVVPPAMVLGGSTSAGAGGAPVEDKGSKEERGVQVVGVVGEEYVQGPSKAGDAKKGDKGQSWMEWAGVDKGRRV</sequence>
<evidence type="ECO:0000256" key="11">
    <source>
        <dbReference type="ARBA" id="ARBA00031623"/>
    </source>
</evidence>
<evidence type="ECO:0000256" key="7">
    <source>
        <dbReference type="ARBA" id="ARBA00022630"/>
    </source>
</evidence>
<dbReference type="Pfam" id="PF01180">
    <property type="entry name" value="DHO_dh"/>
    <property type="match status" value="1"/>
</dbReference>
<dbReference type="AlphaFoldDB" id="A0A316UY60"/>
<dbReference type="InterPro" id="IPR005720">
    <property type="entry name" value="Dihydroorotate_DH_cat"/>
</dbReference>
<gene>
    <name evidence="15" type="ORF">BDZ90DRAFT_247821</name>
</gene>
<keyword evidence="8" id="KW-0288">FMN</keyword>
<dbReference type="InterPro" id="IPR013785">
    <property type="entry name" value="Aldolase_TIM"/>
</dbReference>
<feature type="region of interest" description="Disordered" evidence="13">
    <location>
        <begin position="651"/>
        <end position="737"/>
    </location>
</feature>
<organism evidence="15 16">
    <name type="scientific">Jaminaea rosea</name>
    <dbReference type="NCBI Taxonomy" id="1569628"/>
    <lineage>
        <taxon>Eukaryota</taxon>
        <taxon>Fungi</taxon>
        <taxon>Dikarya</taxon>
        <taxon>Basidiomycota</taxon>
        <taxon>Ustilaginomycotina</taxon>
        <taxon>Exobasidiomycetes</taxon>
        <taxon>Microstromatales</taxon>
        <taxon>Microstromatales incertae sedis</taxon>
        <taxon>Jaminaea</taxon>
    </lineage>
</organism>
<keyword evidence="7" id="KW-0285">Flavoprotein</keyword>
<feature type="region of interest" description="Disordered" evidence="13">
    <location>
        <begin position="24"/>
        <end position="78"/>
    </location>
</feature>
<dbReference type="STRING" id="1569628.A0A316UY60"/>
<feature type="compositionally biased region" description="Low complexity" evidence="13">
    <location>
        <begin position="57"/>
        <end position="78"/>
    </location>
</feature>
<dbReference type="GO" id="GO:0044205">
    <property type="term" value="P:'de novo' UMP biosynthetic process"/>
    <property type="evidence" value="ECO:0007669"/>
    <property type="project" value="UniProtKB-UniPathway"/>
</dbReference>
<dbReference type="PROSITE" id="PS00911">
    <property type="entry name" value="DHODEHASE_1"/>
    <property type="match status" value="1"/>
</dbReference>
<evidence type="ECO:0000256" key="8">
    <source>
        <dbReference type="ARBA" id="ARBA00022643"/>
    </source>
</evidence>
<evidence type="ECO:0000256" key="4">
    <source>
        <dbReference type="ARBA" id="ARBA00005359"/>
    </source>
</evidence>
<keyword evidence="10" id="KW-0472">Membrane</keyword>
<evidence type="ECO:0000256" key="9">
    <source>
        <dbReference type="ARBA" id="ARBA00023002"/>
    </source>
</evidence>
<dbReference type="InterPro" id="IPR001295">
    <property type="entry name" value="Dihydroorotate_DH_CS"/>
</dbReference>
<comment type="pathway">
    <text evidence="3">Pyrimidine metabolism; UMP biosynthesis via de novo pathway; orotate from (S)-dihydroorotate (quinone route): step 1/1.</text>
</comment>
<keyword evidence="16" id="KW-1185">Reference proteome</keyword>
<evidence type="ECO:0000256" key="1">
    <source>
        <dbReference type="ARBA" id="ARBA00001917"/>
    </source>
</evidence>
<dbReference type="InterPro" id="IPR005719">
    <property type="entry name" value="Dihydroorotate_DH_2"/>
</dbReference>
<dbReference type="Gene3D" id="3.20.20.70">
    <property type="entry name" value="Aldolase class I"/>
    <property type="match status" value="1"/>
</dbReference>
<dbReference type="GO" id="GO:0006207">
    <property type="term" value="P:'de novo' pyrimidine nucleobase biosynthetic process"/>
    <property type="evidence" value="ECO:0007669"/>
    <property type="project" value="InterPro"/>
</dbReference>
<comment type="catalytic activity">
    <reaction evidence="12">
        <text>(S)-dihydroorotate + a quinone = orotate + a quinol</text>
        <dbReference type="Rhea" id="RHEA:30187"/>
        <dbReference type="ChEBI" id="CHEBI:24646"/>
        <dbReference type="ChEBI" id="CHEBI:30839"/>
        <dbReference type="ChEBI" id="CHEBI:30864"/>
        <dbReference type="ChEBI" id="CHEBI:132124"/>
        <dbReference type="EC" id="1.3.5.2"/>
    </reaction>
</comment>
<dbReference type="PANTHER" id="PTHR48109:SF4">
    <property type="entry name" value="DIHYDROOROTATE DEHYDROGENASE (QUINONE), MITOCHONDRIAL"/>
    <property type="match status" value="1"/>
</dbReference>
<dbReference type="CDD" id="cd04738">
    <property type="entry name" value="DHOD_2_like"/>
    <property type="match status" value="1"/>
</dbReference>
<evidence type="ECO:0000256" key="10">
    <source>
        <dbReference type="ARBA" id="ARBA00023136"/>
    </source>
</evidence>
<protein>
    <recommendedName>
        <fullName evidence="6">Dihydroorotate dehydrogenase (quinone), mitochondrial</fullName>
        <ecNumber evidence="5">1.3.5.2</ecNumber>
    </recommendedName>
    <alternativeName>
        <fullName evidence="11">Dihydroorotate oxidase</fullName>
    </alternativeName>
</protein>
<comment type="subcellular location">
    <subcellularLocation>
        <location evidence="2">Membrane</location>
    </subcellularLocation>
</comment>
<dbReference type="Proteomes" id="UP000245884">
    <property type="component" value="Unassembled WGS sequence"/>
</dbReference>
<evidence type="ECO:0000256" key="3">
    <source>
        <dbReference type="ARBA" id="ARBA00005161"/>
    </source>
</evidence>
<dbReference type="RefSeq" id="XP_025364858.1">
    <property type="nucleotide sequence ID" value="XM_025507608.1"/>
</dbReference>
<feature type="compositionally biased region" description="Basic and acidic residues" evidence="13">
    <location>
        <begin position="685"/>
        <end position="695"/>
    </location>
</feature>
<proteinExistence type="inferred from homology"/>
<accession>A0A316UY60</accession>
<evidence type="ECO:0000313" key="16">
    <source>
        <dbReference type="Proteomes" id="UP000245884"/>
    </source>
</evidence>
<dbReference type="GO" id="GO:0005743">
    <property type="term" value="C:mitochondrial inner membrane"/>
    <property type="evidence" value="ECO:0007669"/>
    <property type="project" value="TreeGrafter"/>
</dbReference>
<dbReference type="GO" id="GO:0106430">
    <property type="term" value="F:dihydroorotate dehydrogenase (quinone) activity"/>
    <property type="evidence" value="ECO:0007669"/>
    <property type="project" value="UniProtKB-EC"/>
</dbReference>
<evidence type="ECO:0000256" key="13">
    <source>
        <dbReference type="SAM" id="MobiDB-lite"/>
    </source>
</evidence>
<evidence type="ECO:0000313" key="15">
    <source>
        <dbReference type="EMBL" id="PWN30246.1"/>
    </source>
</evidence>
<name>A0A316UY60_9BASI</name>
<dbReference type="SUPFAM" id="SSF51395">
    <property type="entry name" value="FMN-linked oxidoreductases"/>
    <property type="match status" value="1"/>
</dbReference>
<dbReference type="UniPathway" id="UPA00070">
    <property type="reaction ID" value="UER00946"/>
</dbReference>
<dbReference type="OrthoDB" id="14784at2759"/>
<keyword evidence="9" id="KW-0560">Oxidoreductase</keyword>
<dbReference type="GeneID" id="37029431"/>
<evidence type="ECO:0000259" key="14">
    <source>
        <dbReference type="Pfam" id="PF01180"/>
    </source>
</evidence>
<evidence type="ECO:0000256" key="5">
    <source>
        <dbReference type="ARBA" id="ARBA00012791"/>
    </source>
</evidence>
<comment type="cofactor">
    <cofactor evidence="1">
        <name>FMN</name>
        <dbReference type="ChEBI" id="CHEBI:58210"/>
    </cofactor>
</comment>
<feature type="domain" description="Dihydroorotate dehydrogenase catalytic" evidence="14">
    <location>
        <begin position="148"/>
        <end position="536"/>
    </location>
</feature>